<accession>A0ABR0Q8X0</accession>
<dbReference type="PANTHER" id="PTHR31286">
    <property type="entry name" value="GLYCINE-RICH CELL WALL STRUCTURAL PROTEIN 1.8-LIKE"/>
    <property type="match status" value="1"/>
</dbReference>
<evidence type="ECO:0000313" key="2">
    <source>
        <dbReference type="EMBL" id="KAK5835738.1"/>
    </source>
</evidence>
<reference evidence="2 3" key="1">
    <citation type="submission" date="2023-03" db="EMBL/GenBank/DDBJ databases">
        <title>WGS of Gossypium arboreum.</title>
        <authorList>
            <person name="Yu D."/>
        </authorList>
    </citation>
    <scope>NUCLEOTIDE SEQUENCE [LARGE SCALE GENOMIC DNA]</scope>
    <source>
        <tissue evidence="2">Leaf</tissue>
    </source>
</reference>
<evidence type="ECO:0000313" key="3">
    <source>
        <dbReference type="Proteomes" id="UP001358586"/>
    </source>
</evidence>
<organism evidence="2 3">
    <name type="scientific">Gossypium arboreum</name>
    <name type="common">Tree cotton</name>
    <name type="synonym">Gossypium nanking</name>
    <dbReference type="NCBI Taxonomy" id="29729"/>
    <lineage>
        <taxon>Eukaryota</taxon>
        <taxon>Viridiplantae</taxon>
        <taxon>Streptophyta</taxon>
        <taxon>Embryophyta</taxon>
        <taxon>Tracheophyta</taxon>
        <taxon>Spermatophyta</taxon>
        <taxon>Magnoliopsida</taxon>
        <taxon>eudicotyledons</taxon>
        <taxon>Gunneridae</taxon>
        <taxon>Pentapetalae</taxon>
        <taxon>rosids</taxon>
        <taxon>malvids</taxon>
        <taxon>Malvales</taxon>
        <taxon>Malvaceae</taxon>
        <taxon>Malvoideae</taxon>
        <taxon>Gossypium</taxon>
    </lineage>
</organism>
<evidence type="ECO:0008006" key="4">
    <source>
        <dbReference type="Google" id="ProtNLM"/>
    </source>
</evidence>
<dbReference type="EMBL" id="JARKNE010000004">
    <property type="protein sequence ID" value="KAK5835738.1"/>
    <property type="molecule type" value="Genomic_DNA"/>
</dbReference>
<dbReference type="InterPro" id="IPR040256">
    <property type="entry name" value="At4g02000-like"/>
</dbReference>
<keyword evidence="3" id="KW-1185">Reference proteome</keyword>
<dbReference type="PANTHER" id="PTHR31286:SF173">
    <property type="entry name" value="DUF4283 DOMAIN-CONTAINING PROTEIN"/>
    <property type="match status" value="1"/>
</dbReference>
<name>A0ABR0Q8X0_GOSAR</name>
<sequence>MEEFSLSSGNNSSHLVIDDGDRSRVDTDRTTKKGPWLIYGQPWTKDFSPSKPYSSTVLAWIRLLGLSGFLYKKKIIEEIGGIIGKVVRLDLNTDSRIRCRFTGMTIYINLDKLLIAQVLVNGRNQRVEYEALPTICFSCGKYHHTNKLCTSMQSVFGSEKDQVNVTPTEMGKREEIVAYGSFGVGRKEKSMKF</sequence>
<feature type="region of interest" description="Disordered" evidence="1">
    <location>
        <begin position="1"/>
        <end position="29"/>
    </location>
</feature>
<comment type="caution">
    <text evidence="2">The sequence shown here is derived from an EMBL/GenBank/DDBJ whole genome shotgun (WGS) entry which is preliminary data.</text>
</comment>
<feature type="compositionally biased region" description="Polar residues" evidence="1">
    <location>
        <begin position="1"/>
        <end position="14"/>
    </location>
</feature>
<feature type="compositionally biased region" description="Basic and acidic residues" evidence="1">
    <location>
        <begin position="16"/>
        <end position="29"/>
    </location>
</feature>
<protein>
    <recommendedName>
        <fullName evidence="4">DUF4283 domain-containing protein</fullName>
    </recommendedName>
</protein>
<evidence type="ECO:0000256" key="1">
    <source>
        <dbReference type="SAM" id="MobiDB-lite"/>
    </source>
</evidence>
<proteinExistence type="predicted"/>
<gene>
    <name evidence="2" type="ORF">PVK06_011439</name>
</gene>
<dbReference type="Proteomes" id="UP001358586">
    <property type="component" value="Chromosome 4"/>
</dbReference>